<dbReference type="GO" id="GO:0005829">
    <property type="term" value="C:cytosol"/>
    <property type="evidence" value="ECO:0007669"/>
    <property type="project" value="TreeGrafter"/>
</dbReference>
<organism evidence="8 9">
    <name type="scientific">Amphilophus citrinellus</name>
    <name type="common">Midas cichlid</name>
    <name type="synonym">Cichlasoma citrinellum</name>
    <dbReference type="NCBI Taxonomy" id="61819"/>
    <lineage>
        <taxon>Eukaryota</taxon>
        <taxon>Metazoa</taxon>
        <taxon>Chordata</taxon>
        <taxon>Craniata</taxon>
        <taxon>Vertebrata</taxon>
        <taxon>Euteleostomi</taxon>
        <taxon>Actinopterygii</taxon>
        <taxon>Neopterygii</taxon>
        <taxon>Teleostei</taxon>
        <taxon>Neoteleostei</taxon>
        <taxon>Acanthomorphata</taxon>
        <taxon>Ovalentaria</taxon>
        <taxon>Cichlomorphae</taxon>
        <taxon>Cichliformes</taxon>
        <taxon>Cichlidae</taxon>
        <taxon>New World cichlids</taxon>
        <taxon>Cichlasomatinae</taxon>
        <taxon>Heroini</taxon>
        <taxon>Amphilophus</taxon>
    </lineage>
</organism>
<dbReference type="Pfam" id="PF13181">
    <property type="entry name" value="TPR_8"/>
    <property type="match status" value="1"/>
</dbReference>
<protein>
    <submittedName>
        <fullName evidence="8">Uncharacterized protein</fullName>
    </submittedName>
</protein>
<dbReference type="FunFam" id="1.25.40.10:FF:000036">
    <property type="entry name" value="interferon-induced protein with tetratricopeptide repeats 5"/>
    <property type="match status" value="1"/>
</dbReference>
<dbReference type="GO" id="GO:0051607">
    <property type="term" value="P:defense response to virus"/>
    <property type="evidence" value="ECO:0007669"/>
    <property type="project" value="TreeGrafter"/>
</dbReference>
<feature type="repeat" description="TPR" evidence="6">
    <location>
        <begin position="378"/>
        <end position="411"/>
    </location>
</feature>
<keyword evidence="9" id="KW-1185">Reference proteome</keyword>
<evidence type="ECO:0000313" key="8">
    <source>
        <dbReference type="Ensembl" id="ENSACIP00000029299.1"/>
    </source>
</evidence>
<dbReference type="Proteomes" id="UP000261340">
    <property type="component" value="Unplaced"/>
</dbReference>
<name>A0A3Q0T5J5_AMPCI</name>
<dbReference type="SUPFAM" id="SSF48452">
    <property type="entry name" value="TPR-like"/>
    <property type="match status" value="1"/>
</dbReference>
<evidence type="ECO:0000256" key="6">
    <source>
        <dbReference type="PROSITE-ProRule" id="PRU00339"/>
    </source>
</evidence>
<keyword evidence="4" id="KW-0391">Immunity</keyword>
<keyword evidence="2" id="KW-0677">Repeat</keyword>
<keyword evidence="1" id="KW-0399">Innate immunity</keyword>
<dbReference type="GeneTree" id="ENSGT00950000182946"/>
<dbReference type="STRING" id="61819.ENSACIP00000029299"/>
<evidence type="ECO:0000256" key="1">
    <source>
        <dbReference type="ARBA" id="ARBA00022588"/>
    </source>
</evidence>
<comment type="similarity">
    <text evidence="5">Belongs to the IFIT family.</text>
</comment>
<evidence type="ECO:0000256" key="3">
    <source>
        <dbReference type="ARBA" id="ARBA00022803"/>
    </source>
</evidence>
<evidence type="ECO:0000256" key="7">
    <source>
        <dbReference type="SAM" id="MobiDB-lite"/>
    </source>
</evidence>
<dbReference type="PANTHER" id="PTHR10271:SF29">
    <property type="entry name" value="INTERFERON-INDUCED PROTEIN WITH TETRATRICOPEPTIDE REPEATS-RELATED"/>
    <property type="match status" value="1"/>
</dbReference>
<dbReference type="AlphaFoldDB" id="A0A3Q0T5J5"/>
<keyword evidence="3 6" id="KW-0802">TPR repeat</keyword>
<reference evidence="8" key="2">
    <citation type="submission" date="2025-09" db="UniProtKB">
        <authorList>
            <consortium name="Ensembl"/>
        </authorList>
    </citation>
    <scope>IDENTIFICATION</scope>
</reference>
<evidence type="ECO:0000256" key="5">
    <source>
        <dbReference type="ARBA" id="ARBA00038336"/>
    </source>
</evidence>
<dbReference type="GO" id="GO:0045087">
    <property type="term" value="P:innate immune response"/>
    <property type="evidence" value="ECO:0007669"/>
    <property type="project" value="UniProtKB-KW"/>
</dbReference>
<feature type="region of interest" description="Disordered" evidence="7">
    <location>
        <begin position="428"/>
        <end position="449"/>
    </location>
</feature>
<reference evidence="8" key="1">
    <citation type="submission" date="2025-08" db="UniProtKB">
        <authorList>
            <consortium name="Ensembl"/>
        </authorList>
    </citation>
    <scope>IDENTIFICATION</scope>
</reference>
<dbReference type="InterPro" id="IPR019734">
    <property type="entry name" value="TPR_rpt"/>
</dbReference>
<dbReference type="SMART" id="SM00028">
    <property type="entry name" value="TPR"/>
    <property type="match status" value="5"/>
</dbReference>
<proteinExistence type="inferred from homology"/>
<dbReference type="PANTHER" id="PTHR10271">
    <property type="entry name" value="INTERFERON-INDUCED PROTEIN WITH TETRATRICOPEPTIDE REPEATS"/>
    <property type="match status" value="1"/>
</dbReference>
<dbReference type="InterPro" id="IPR011990">
    <property type="entry name" value="TPR-like_helical_dom_sf"/>
</dbReference>
<dbReference type="PROSITE" id="PS50005">
    <property type="entry name" value="TPR"/>
    <property type="match status" value="1"/>
</dbReference>
<dbReference type="Ensembl" id="ENSACIT00000030076.1">
    <property type="protein sequence ID" value="ENSACIP00000029299.1"/>
    <property type="gene ID" value="ENSACIG00000022687.1"/>
</dbReference>
<evidence type="ECO:0000313" key="9">
    <source>
        <dbReference type="Proteomes" id="UP000261340"/>
    </source>
</evidence>
<dbReference type="Gene3D" id="1.25.40.10">
    <property type="entry name" value="Tetratricopeptide repeat domain"/>
    <property type="match status" value="3"/>
</dbReference>
<feature type="compositionally biased region" description="Basic and acidic residues" evidence="7">
    <location>
        <begin position="428"/>
        <end position="437"/>
    </location>
</feature>
<evidence type="ECO:0000256" key="2">
    <source>
        <dbReference type="ARBA" id="ARBA00022737"/>
    </source>
</evidence>
<dbReference type="OMA" id="RIDCPEM"/>
<accession>A0A3Q0T5J5</accession>
<sequence length="449" mass="52220">MTMFEPGEDLHCKLQQLQSRYTWDIRKEDLELGDLSKQLQHDIDLQLGQRGALAHSYRFQSYVRYLQGKPEEALSLLIESEEKTKECYGEESERRLIVTYGDLAWLKYHTKDYTQSQTYCQRVTDSFSDLHPEVYGEKGWTYLKFSKSYYTKAKECFSKAMELQPDNWEWNSGYAITLYRTEVVQSIYQSFESPATKQLRRALEKNADDGVLSSLLALKLVHYKKHIEARGLVEKALEVGQDNTQVMRYIGKYFRLQNQLDESISLLKSMLRKKSQSSFIHHQLALCYERKKNNLVSKRPQPHWTRLCIEHLEKAVAIKRGFHPARALLALQYAQEFKIMRSVYLSGFFLSFMRLCFFTGKLKSIAEQRLKDNSRGVAFAYGILGAVARAEGNRSCAVSYFERALEEDADNDEYLSALCELRLELSPQKEDQDHPEATCETVPTRTATR</sequence>
<evidence type="ECO:0000256" key="4">
    <source>
        <dbReference type="ARBA" id="ARBA00022859"/>
    </source>
</evidence>